<evidence type="ECO:0000259" key="6">
    <source>
        <dbReference type="PROSITE" id="PS50249"/>
    </source>
</evidence>
<dbReference type="CDD" id="cd08070">
    <property type="entry name" value="MPN_like"/>
    <property type="match status" value="1"/>
</dbReference>
<dbReference type="InterPro" id="IPR028090">
    <property type="entry name" value="JAB_dom_prok"/>
</dbReference>
<evidence type="ECO:0000256" key="1">
    <source>
        <dbReference type="ARBA" id="ARBA00022670"/>
    </source>
</evidence>
<keyword evidence="3" id="KW-0378">Hydrolase</keyword>
<dbReference type="GO" id="GO:0008235">
    <property type="term" value="F:metalloexopeptidase activity"/>
    <property type="evidence" value="ECO:0007669"/>
    <property type="project" value="TreeGrafter"/>
</dbReference>
<evidence type="ECO:0000313" key="7">
    <source>
        <dbReference type="EMBL" id="QPJ64167.1"/>
    </source>
</evidence>
<dbReference type="GO" id="GO:0008270">
    <property type="term" value="F:zinc ion binding"/>
    <property type="evidence" value="ECO:0007669"/>
    <property type="project" value="TreeGrafter"/>
</dbReference>
<keyword evidence="2" id="KW-0479">Metal-binding</keyword>
<evidence type="ECO:0000313" key="8">
    <source>
        <dbReference type="Proteomes" id="UP000594464"/>
    </source>
</evidence>
<dbReference type="InterPro" id="IPR037518">
    <property type="entry name" value="MPN"/>
</dbReference>
<dbReference type="SMART" id="SM00232">
    <property type="entry name" value="JAB_MPN"/>
    <property type="match status" value="1"/>
</dbReference>
<dbReference type="InterPro" id="IPR000555">
    <property type="entry name" value="JAMM/MPN+_dom"/>
</dbReference>
<evidence type="ECO:0000256" key="3">
    <source>
        <dbReference type="ARBA" id="ARBA00022801"/>
    </source>
</evidence>
<dbReference type="Proteomes" id="UP000594464">
    <property type="component" value="Chromosome"/>
</dbReference>
<dbReference type="SUPFAM" id="SSF102712">
    <property type="entry name" value="JAB1/MPN domain"/>
    <property type="match status" value="1"/>
</dbReference>
<protein>
    <submittedName>
        <fullName evidence="7">M67 family metallopeptidase</fullName>
    </submittedName>
</protein>
<dbReference type="PANTHER" id="PTHR34858">
    <property type="entry name" value="CYSO-CYSTEINE PEPTIDASE"/>
    <property type="match status" value="1"/>
</dbReference>
<accession>A0A7T0C0B6</accession>
<evidence type="ECO:0000256" key="5">
    <source>
        <dbReference type="ARBA" id="ARBA00023049"/>
    </source>
</evidence>
<evidence type="ECO:0000256" key="4">
    <source>
        <dbReference type="ARBA" id="ARBA00022833"/>
    </source>
</evidence>
<dbReference type="AlphaFoldDB" id="A0A7T0C0B6"/>
<organism evidence="7 8">
    <name type="scientific">Candidatus Nitrohelix vancouverensis</name>
    <dbReference type="NCBI Taxonomy" id="2705534"/>
    <lineage>
        <taxon>Bacteria</taxon>
        <taxon>Pseudomonadati</taxon>
        <taxon>Nitrospinota/Tectimicrobiota group</taxon>
        <taxon>Nitrospinota</taxon>
        <taxon>Nitrospinia</taxon>
        <taxon>Nitrospinales</taxon>
        <taxon>Nitrospinaceae</taxon>
        <taxon>Candidatus Nitrohelix</taxon>
    </lineage>
</organism>
<dbReference type="GO" id="GO:0006508">
    <property type="term" value="P:proteolysis"/>
    <property type="evidence" value="ECO:0007669"/>
    <property type="project" value="UniProtKB-KW"/>
</dbReference>
<feature type="domain" description="MPN" evidence="6">
    <location>
        <begin position="3"/>
        <end position="147"/>
    </location>
</feature>
<dbReference type="PANTHER" id="PTHR34858:SF1">
    <property type="entry name" value="CYSO-CYSTEINE PEPTIDASE"/>
    <property type="match status" value="1"/>
</dbReference>
<sequence>MLLPFNSQLLDDVDRHAIEEYPNECCGIILGKPGDPQYDLFRPCENIQNKLHEKDPEQYPRDAKTAYNISPLELMKITNEARDKGLEFKTLYHSHPEHDAYFSEEDRRMALFDDEPVYPGVSYLVISVYNRIIKDRALFMWDASSKTFQKQTI</sequence>
<gene>
    <name evidence="7" type="ORF">G3M78_01615</name>
</gene>
<dbReference type="Gene3D" id="3.40.140.10">
    <property type="entry name" value="Cytidine Deaminase, domain 2"/>
    <property type="match status" value="1"/>
</dbReference>
<dbReference type="KEGG" id="nva:G3M78_01615"/>
<keyword evidence="5" id="KW-0482">Metalloprotease</keyword>
<proteinExistence type="predicted"/>
<dbReference type="InterPro" id="IPR051929">
    <property type="entry name" value="VirAsm_ModProt"/>
</dbReference>
<dbReference type="EMBL" id="CP048620">
    <property type="protein sequence ID" value="QPJ64167.1"/>
    <property type="molecule type" value="Genomic_DNA"/>
</dbReference>
<keyword evidence="1" id="KW-0645">Protease</keyword>
<keyword evidence="4" id="KW-0862">Zinc</keyword>
<dbReference type="Pfam" id="PF14464">
    <property type="entry name" value="Prok-JAB"/>
    <property type="match status" value="1"/>
</dbReference>
<reference evidence="8" key="1">
    <citation type="submission" date="2020-02" db="EMBL/GenBank/DDBJ databases">
        <title>Genomic and physiological characterization of two novel Nitrospinaceae genera.</title>
        <authorList>
            <person name="Mueller A.J."/>
            <person name="Jung M.-Y."/>
            <person name="Strachan C.R."/>
            <person name="Herbold C.W."/>
            <person name="Kirkegaard R.H."/>
            <person name="Daims H."/>
        </authorList>
    </citation>
    <scope>NUCLEOTIDE SEQUENCE [LARGE SCALE GENOMIC DNA]</scope>
</reference>
<name>A0A7T0C0B6_9BACT</name>
<evidence type="ECO:0000256" key="2">
    <source>
        <dbReference type="ARBA" id="ARBA00022723"/>
    </source>
</evidence>
<dbReference type="PROSITE" id="PS50249">
    <property type="entry name" value="MPN"/>
    <property type="match status" value="1"/>
</dbReference>